<protein>
    <submittedName>
        <fullName evidence="10">SusC/RagA family TonB-linked outer membrane protein</fullName>
    </submittedName>
</protein>
<dbReference type="AlphaFoldDB" id="A0A921KZ04"/>
<evidence type="ECO:0000256" key="6">
    <source>
        <dbReference type="ARBA" id="ARBA00023237"/>
    </source>
</evidence>
<proteinExistence type="inferred from homology"/>
<dbReference type="NCBIfam" id="TIGR04057">
    <property type="entry name" value="SusC_RagA_signa"/>
    <property type="match status" value="1"/>
</dbReference>
<dbReference type="InterPro" id="IPR037066">
    <property type="entry name" value="Plug_dom_sf"/>
</dbReference>
<dbReference type="InterPro" id="IPR023997">
    <property type="entry name" value="TonB-dep_OMP_SusC/RagA_CS"/>
</dbReference>
<dbReference type="InterPro" id="IPR008969">
    <property type="entry name" value="CarboxyPept-like_regulatory"/>
</dbReference>
<keyword evidence="2 7" id="KW-0813">Transport</keyword>
<dbReference type="GO" id="GO:0009279">
    <property type="term" value="C:cell outer membrane"/>
    <property type="evidence" value="ECO:0007669"/>
    <property type="project" value="UniProtKB-SubCell"/>
</dbReference>
<dbReference type="Gene3D" id="2.40.170.20">
    <property type="entry name" value="TonB-dependent receptor, beta-barrel domain"/>
    <property type="match status" value="1"/>
</dbReference>
<feature type="chain" id="PRO_5036880454" evidence="8">
    <location>
        <begin position="18"/>
        <end position="1174"/>
    </location>
</feature>
<gene>
    <name evidence="10" type="ORF">K8V05_10700</name>
</gene>
<dbReference type="InterPro" id="IPR036942">
    <property type="entry name" value="Beta-barrel_TonB_sf"/>
</dbReference>
<evidence type="ECO:0000256" key="4">
    <source>
        <dbReference type="ARBA" id="ARBA00022692"/>
    </source>
</evidence>
<keyword evidence="4 7" id="KW-0812">Transmembrane</keyword>
<dbReference type="InterPro" id="IPR012910">
    <property type="entry name" value="Plug_dom"/>
</dbReference>
<dbReference type="SUPFAM" id="SSF49464">
    <property type="entry name" value="Carboxypeptidase regulatory domain-like"/>
    <property type="match status" value="1"/>
</dbReference>
<dbReference type="InterPro" id="IPR023996">
    <property type="entry name" value="TonB-dep_OMP_SusC/RagA"/>
</dbReference>
<dbReference type="SUPFAM" id="SSF56935">
    <property type="entry name" value="Porins"/>
    <property type="match status" value="1"/>
</dbReference>
<evidence type="ECO:0000256" key="2">
    <source>
        <dbReference type="ARBA" id="ARBA00022448"/>
    </source>
</evidence>
<dbReference type="Gene3D" id="2.60.40.1120">
    <property type="entry name" value="Carboxypeptidase-like, regulatory domain"/>
    <property type="match status" value="1"/>
</dbReference>
<evidence type="ECO:0000259" key="9">
    <source>
        <dbReference type="Pfam" id="PF07715"/>
    </source>
</evidence>
<evidence type="ECO:0000256" key="5">
    <source>
        <dbReference type="ARBA" id="ARBA00023136"/>
    </source>
</evidence>
<dbReference type="PROSITE" id="PS52016">
    <property type="entry name" value="TONB_DEPENDENT_REC_3"/>
    <property type="match status" value="1"/>
</dbReference>
<evidence type="ECO:0000256" key="1">
    <source>
        <dbReference type="ARBA" id="ARBA00004571"/>
    </source>
</evidence>
<comment type="subcellular location">
    <subcellularLocation>
        <location evidence="1 7">Cell outer membrane</location>
        <topology evidence="1 7">Multi-pass membrane protein</topology>
    </subcellularLocation>
</comment>
<keyword evidence="8" id="KW-0732">Signal</keyword>
<sequence>MRLSVILLFIGMHLTFANVGAQSKVTIEHQFVTYQELFSQIQKQTGLTVVYSNNELNKDKKIQAGFVQMELEDVLDKVLAGTNLGYEFMDEFVILKVVTKDEKKKTIRVSGKVVDEKNMALPGVTVMVKDLKLGTTTGSDGRYVLTIPEIDNIFLVFSFVGMHTQEVKYAGQDSINVVMKDDVEVLEDVVVTGYGNMSKGNYTGAATTMKAEDIMMAGVSSIDQMLQGVVPGMLVQQGTGMVGASPKIRVRGVSSLLGSQEPVWVVDGVIQRDPQPFNSEDNTKFSVDADDISQLAGNAISWLNPNDIESITVLKDASATAIYGSEAANGVIVITTKKANVGKVSVAYSGDFSIGQRPRYGLYNQMNSREMMEFSQEMYEDRVSYPSKVLSIGYAGLMQSYLNKEITKKEFDQRYEKMAGTNTDWFDLLFQNSFSHKHSLSLSGGSEKIQNRTSLGYTDETGEANGNKVTLLTAISNTTVNLMNNKLIVNLLLKGTWRKVKGFAYDVDPFSYAYNTSRVIPMYNEDGSLYYHEKWADESSTVINNKTSYLYNIQNELDNTGSENNTKTWGTTLDVKWNILPGLDYQGLVSYSSSSADVKKYATERSFYIASLRGYDYGAYESSAPEFAYTRLPFGGLLETGLTDVSTITVRNALIYDRMFKEIHRLTLQLGIETNSTKTRGTTGKRYGYLKDRGETFIKLPLTYSDLAWEGDLLDNDLAQGEATVLNKIDNKLSEYVSVVYTYDGRYVLNASARLDASNRFGQDKNKRFAPTWSVGGKWRVATERFAKNLWWLNNLDLIASYGSQGNAVETVSPYLIAKDGGVNEYYNAYLLNISSLPYPDLGWEKTKTYNFGVDAALLDGRLNFTVNYFKKISDVLSSRNIPRENGMENAVVDGGEMTNTGYDFVINVIPVRTKDFTWQLSLNTSVTKNEVNKNQRINTLNDYLEGSAVVDGEAFSTFYSFKYDGLNDENGTPEFAYMDVLNGTSPLDYLVKSGKFTPDFSGGLNMMFKYKNWSLYALFNVQWGGHARLPKLYDTDSNYGIPTPEQNVSRDLARRWRKAGDKTNIPSIPTSEAYINLPATASVASTERRLYDMYNNSDLRVASTDFIRCRSLALSYEFSQKWLSRIAAQRFVIKASMTNPFMWVSDSKWDGLDPETGDWPARRVTSLSLQVMF</sequence>
<comment type="similarity">
    <text evidence="7">Belongs to the TonB-dependent receptor family.</text>
</comment>
<dbReference type="Gene3D" id="2.170.130.10">
    <property type="entry name" value="TonB-dependent receptor, plug domain"/>
    <property type="match status" value="1"/>
</dbReference>
<evidence type="ECO:0000256" key="3">
    <source>
        <dbReference type="ARBA" id="ARBA00022452"/>
    </source>
</evidence>
<feature type="domain" description="TonB-dependent receptor plug" evidence="9">
    <location>
        <begin position="201"/>
        <end position="331"/>
    </location>
</feature>
<dbReference type="Pfam" id="PF13715">
    <property type="entry name" value="CarbopepD_reg_2"/>
    <property type="match status" value="1"/>
</dbReference>
<comment type="caution">
    <text evidence="10">The sequence shown here is derived from an EMBL/GenBank/DDBJ whole genome shotgun (WGS) entry which is preliminary data.</text>
</comment>
<keyword evidence="5 7" id="KW-0472">Membrane</keyword>
<reference evidence="10" key="1">
    <citation type="journal article" date="2021" name="PeerJ">
        <title>Extensive microbial diversity within the chicken gut microbiome revealed by metagenomics and culture.</title>
        <authorList>
            <person name="Gilroy R."/>
            <person name="Ravi A."/>
            <person name="Getino M."/>
            <person name="Pursley I."/>
            <person name="Horton D.L."/>
            <person name="Alikhan N.F."/>
            <person name="Baker D."/>
            <person name="Gharbi K."/>
            <person name="Hall N."/>
            <person name="Watson M."/>
            <person name="Adriaenssens E.M."/>
            <person name="Foster-Nyarko E."/>
            <person name="Jarju S."/>
            <person name="Secka A."/>
            <person name="Antonio M."/>
            <person name="Oren A."/>
            <person name="Chaudhuri R.R."/>
            <person name="La Ragione R."/>
            <person name="Hildebrand F."/>
            <person name="Pallen M.J."/>
        </authorList>
    </citation>
    <scope>NUCLEOTIDE SEQUENCE</scope>
    <source>
        <strain evidence="10">6966</strain>
    </source>
</reference>
<dbReference type="Proteomes" id="UP000742098">
    <property type="component" value="Unassembled WGS sequence"/>
</dbReference>
<dbReference type="InterPro" id="IPR039426">
    <property type="entry name" value="TonB-dep_rcpt-like"/>
</dbReference>
<dbReference type="Pfam" id="PF07715">
    <property type="entry name" value="Plug"/>
    <property type="match status" value="1"/>
</dbReference>
<dbReference type="EMBL" id="DYVS01000188">
    <property type="protein sequence ID" value="HJF71212.1"/>
    <property type="molecule type" value="Genomic_DNA"/>
</dbReference>
<accession>A0A921KZ04</accession>
<organism evidence="10 11">
    <name type="scientific">Butyricimonas virosa</name>
    <dbReference type="NCBI Taxonomy" id="544645"/>
    <lineage>
        <taxon>Bacteria</taxon>
        <taxon>Pseudomonadati</taxon>
        <taxon>Bacteroidota</taxon>
        <taxon>Bacteroidia</taxon>
        <taxon>Bacteroidales</taxon>
        <taxon>Odoribacteraceae</taxon>
        <taxon>Butyricimonas</taxon>
    </lineage>
</organism>
<evidence type="ECO:0000313" key="11">
    <source>
        <dbReference type="Proteomes" id="UP000742098"/>
    </source>
</evidence>
<keyword evidence="3 7" id="KW-1134">Transmembrane beta strand</keyword>
<feature type="signal peptide" evidence="8">
    <location>
        <begin position="1"/>
        <end position="17"/>
    </location>
</feature>
<reference evidence="10" key="2">
    <citation type="submission" date="2021-09" db="EMBL/GenBank/DDBJ databases">
        <authorList>
            <person name="Gilroy R."/>
        </authorList>
    </citation>
    <scope>NUCLEOTIDE SEQUENCE</scope>
    <source>
        <strain evidence="10">6966</strain>
    </source>
</reference>
<keyword evidence="6 7" id="KW-0998">Cell outer membrane</keyword>
<name>A0A921KZ04_9BACT</name>
<evidence type="ECO:0000256" key="7">
    <source>
        <dbReference type="PROSITE-ProRule" id="PRU01360"/>
    </source>
</evidence>
<evidence type="ECO:0000313" key="10">
    <source>
        <dbReference type="EMBL" id="HJF71212.1"/>
    </source>
</evidence>
<evidence type="ECO:0000256" key="8">
    <source>
        <dbReference type="SAM" id="SignalP"/>
    </source>
</evidence>
<dbReference type="NCBIfam" id="TIGR04056">
    <property type="entry name" value="OMP_RagA_SusC"/>
    <property type="match status" value="1"/>
</dbReference>